<dbReference type="STRING" id="1131935.PDENDC454_15602"/>
<dbReference type="AlphaFoldDB" id="H3SHV3"/>
<keyword evidence="2" id="KW-1185">Reference proteome</keyword>
<sequence>MHFQYEVDYQLLERHNSAMEFILLTVEVRIPDDEPGFRHFVAGVKAEYLLRADAEVTYSGGTIYVKENEVLNAGQASELFNTSFKISKFRWTMLFGI</sequence>
<protein>
    <submittedName>
        <fullName evidence="1">Uncharacterized protein</fullName>
    </submittedName>
</protein>
<accession>H3SHV3</accession>
<name>H3SHV3_9BACL</name>
<gene>
    <name evidence="1" type="ORF">PDENDC454_15602</name>
</gene>
<evidence type="ECO:0000313" key="2">
    <source>
        <dbReference type="Proteomes" id="UP000003900"/>
    </source>
</evidence>
<dbReference type="PATRIC" id="fig|1131935.3.peg.3245"/>
<evidence type="ECO:0000313" key="1">
    <source>
        <dbReference type="EMBL" id="EHQ61348.1"/>
    </source>
</evidence>
<dbReference type="RefSeq" id="WP_006677615.1">
    <property type="nucleotide sequence ID" value="NZ_AHKH01000040.1"/>
</dbReference>
<comment type="caution">
    <text evidence="1">The sequence shown here is derived from an EMBL/GenBank/DDBJ whole genome shotgun (WGS) entry which is preliminary data.</text>
</comment>
<dbReference type="Proteomes" id="UP000003900">
    <property type="component" value="Unassembled WGS sequence"/>
</dbReference>
<organism evidence="1 2">
    <name type="scientific">Paenibacillus dendritiformis C454</name>
    <dbReference type="NCBI Taxonomy" id="1131935"/>
    <lineage>
        <taxon>Bacteria</taxon>
        <taxon>Bacillati</taxon>
        <taxon>Bacillota</taxon>
        <taxon>Bacilli</taxon>
        <taxon>Bacillales</taxon>
        <taxon>Paenibacillaceae</taxon>
        <taxon>Paenibacillus</taxon>
    </lineage>
</organism>
<proteinExistence type="predicted"/>
<dbReference type="EMBL" id="AHKH01000040">
    <property type="protein sequence ID" value="EHQ61348.1"/>
    <property type="molecule type" value="Genomic_DNA"/>
</dbReference>
<reference evidence="1 2" key="1">
    <citation type="journal article" date="2012" name="J. Bacteriol.">
        <title>Genome Sequence of the Pattern-Forming Social Bacterium Paenibacillus dendritiformis C454 Chiral Morphotype.</title>
        <authorList>
            <person name="Sirota-Madi A."/>
            <person name="Olender T."/>
            <person name="Helman Y."/>
            <person name="Brainis I."/>
            <person name="Finkelshtein A."/>
            <person name="Roth D."/>
            <person name="Hagai E."/>
            <person name="Leshkowitz D."/>
            <person name="Brodsky L."/>
            <person name="Galatenko V."/>
            <person name="Nikolaev V."/>
            <person name="Gutnick D.L."/>
            <person name="Lancet D."/>
            <person name="Ben-Jacob E."/>
        </authorList>
    </citation>
    <scope>NUCLEOTIDE SEQUENCE [LARGE SCALE GENOMIC DNA]</scope>
    <source>
        <strain evidence="1 2">C454</strain>
    </source>
</reference>